<evidence type="ECO:0000313" key="4">
    <source>
        <dbReference type="Proteomes" id="UP000182089"/>
    </source>
</evidence>
<dbReference type="SUPFAM" id="SSF58104">
    <property type="entry name" value="Methyl-accepting chemotaxis protein (MCP) signaling domain"/>
    <property type="match status" value="1"/>
</dbReference>
<comment type="caution">
    <text evidence="3">The sequence shown here is derived from an EMBL/GenBank/DDBJ whole genome shotgun (WGS) entry which is preliminary data.</text>
</comment>
<gene>
    <name evidence="3" type="ORF">SAMN05216431_105136</name>
</gene>
<name>A0ABY1ABC5_9LACO</name>
<feature type="domain" description="Methyl-accepting transducer" evidence="2">
    <location>
        <begin position="1"/>
        <end position="130"/>
    </location>
</feature>
<sequence>MEITKQTTMLSLNASIEAARVGESEKMIDFANTTAMNGYQELADMSQATKQHTDKTDSMMQEIADLTAKLDEDITRIKEAAQDVNTAVEENAQAITKAATRTEGVAENIADINDEALANQLDNEVQKFKL</sequence>
<proteinExistence type="predicted"/>
<evidence type="ECO:0000313" key="3">
    <source>
        <dbReference type="EMBL" id="SEM63010.1"/>
    </source>
</evidence>
<dbReference type="Proteomes" id="UP000182089">
    <property type="component" value="Unassembled WGS sequence"/>
</dbReference>
<dbReference type="InterPro" id="IPR004089">
    <property type="entry name" value="MCPsignal_dom"/>
</dbReference>
<reference evidence="3 4" key="1">
    <citation type="submission" date="2016-10" db="EMBL/GenBank/DDBJ databases">
        <authorList>
            <person name="Varghese N."/>
            <person name="Submissions S."/>
        </authorList>
    </citation>
    <scope>NUCLEOTIDE SEQUENCE [LARGE SCALE GENOMIC DNA]</scope>
    <source>
        <strain evidence="3 4">WC1T17</strain>
    </source>
</reference>
<dbReference type="EMBL" id="FOCC01000005">
    <property type="protein sequence ID" value="SEM63010.1"/>
    <property type="molecule type" value="Genomic_DNA"/>
</dbReference>
<dbReference type="Gene3D" id="1.10.287.950">
    <property type="entry name" value="Methyl-accepting chemotaxis protein"/>
    <property type="match status" value="2"/>
</dbReference>
<accession>A0ABY1ABC5</accession>
<dbReference type="PROSITE" id="PS50111">
    <property type="entry name" value="CHEMOTAXIS_TRANSDUC_2"/>
    <property type="match status" value="1"/>
</dbReference>
<organism evidence="3 4">
    <name type="scientific">Ligilactobacillus ruminis</name>
    <dbReference type="NCBI Taxonomy" id="1623"/>
    <lineage>
        <taxon>Bacteria</taxon>
        <taxon>Bacillati</taxon>
        <taxon>Bacillota</taxon>
        <taxon>Bacilli</taxon>
        <taxon>Lactobacillales</taxon>
        <taxon>Lactobacillaceae</taxon>
        <taxon>Ligilactobacillus</taxon>
    </lineage>
</organism>
<protein>
    <submittedName>
        <fullName evidence="3">Methyl-accepting chemotaxis protein</fullName>
    </submittedName>
</protein>
<dbReference type="Pfam" id="PF00015">
    <property type="entry name" value="MCPsignal"/>
    <property type="match status" value="1"/>
</dbReference>
<keyword evidence="1" id="KW-0807">Transducer</keyword>
<evidence type="ECO:0000259" key="2">
    <source>
        <dbReference type="PROSITE" id="PS50111"/>
    </source>
</evidence>
<evidence type="ECO:0000256" key="1">
    <source>
        <dbReference type="PROSITE-ProRule" id="PRU00284"/>
    </source>
</evidence>